<comment type="caution">
    <text evidence="4">The sequence shown here is derived from an EMBL/GenBank/DDBJ whole genome shotgun (WGS) entry which is preliminary data.</text>
</comment>
<evidence type="ECO:0000313" key="4">
    <source>
        <dbReference type="EMBL" id="MFC4424714.1"/>
    </source>
</evidence>
<dbReference type="Proteomes" id="UP001595998">
    <property type="component" value="Unassembled WGS sequence"/>
</dbReference>
<gene>
    <name evidence="4" type="ORF">ACFOZ9_00715</name>
</gene>
<dbReference type="Gene3D" id="3.40.630.30">
    <property type="match status" value="2"/>
</dbReference>
<dbReference type="InterPro" id="IPR016181">
    <property type="entry name" value="Acyl_CoA_acyltransferase"/>
</dbReference>
<keyword evidence="2 4" id="KW-0012">Acyltransferase</keyword>
<dbReference type="EMBL" id="JBHSEH010000002">
    <property type="protein sequence ID" value="MFC4424714.1"/>
    <property type="molecule type" value="Genomic_DNA"/>
</dbReference>
<dbReference type="Pfam" id="PF00583">
    <property type="entry name" value="Acetyltransf_1"/>
    <property type="match status" value="2"/>
</dbReference>
<dbReference type="CDD" id="cd04301">
    <property type="entry name" value="NAT_SF"/>
    <property type="match status" value="2"/>
</dbReference>
<dbReference type="PANTHER" id="PTHR43877:SF6">
    <property type="entry name" value="GCN5-RELATED N-ACETYLTRANSFERASE"/>
    <property type="match status" value="1"/>
</dbReference>
<dbReference type="GO" id="GO:0016746">
    <property type="term" value="F:acyltransferase activity"/>
    <property type="evidence" value="ECO:0007669"/>
    <property type="project" value="UniProtKB-KW"/>
</dbReference>
<dbReference type="PROSITE" id="PS51186">
    <property type="entry name" value="GNAT"/>
    <property type="match status" value="2"/>
</dbReference>
<keyword evidence="1 4" id="KW-0808">Transferase</keyword>
<name>A0ABV8XGR4_9DEIO</name>
<keyword evidence="5" id="KW-1185">Reference proteome</keyword>
<evidence type="ECO:0000313" key="5">
    <source>
        <dbReference type="Proteomes" id="UP001595998"/>
    </source>
</evidence>
<protein>
    <submittedName>
        <fullName evidence="4">GNAT family N-acetyltransferase</fullName>
        <ecNumber evidence="4">2.3.1.-</ecNumber>
    </submittedName>
</protein>
<accession>A0ABV8XGR4</accession>
<organism evidence="4 5">
    <name type="scientific">Deinococcus navajonensis</name>
    <dbReference type="NCBI Taxonomy" id="309884"/>
    <lineage>
        <taxon>Bacteria</taxon>
        <taxon>Thermotogati</taxon>
        <taxon>Deinococcota</taxon>
        <taxon>Deinococci</taxon>
        <taxon>Deinococcales</taxon>
        <taxon>Deinococcaceae</taxon>
        <taxon>Deinococcus</taxon>
    </lineage>
</organism>
<evidence type="ECO:0000256" key="2">
    <source>
        <dbReference type="ARBA" id="ARBA00023315"/>
    </source>
</evidence>
<reference evidence="5" key="1">
    <citation type="journal article" date="2019" name="Int. J. Syst. Evol. Microbiol.">
        <title>The Global Catalogue of Microorganisms (GCM) 10K type strain sequencing project: providing services to taxonomists for standard genome sequencing and annotation.</title>
        <authorList>
            <consortium name="The Broad Institute Genomics Platform"/>
            <consortium name="The Broad Institute Genome Sequencing Center for Infectious Disease"/>
            <person name="Wu L."/>
            <person name="Ma J."/>
        </authorList>
    </citation>
    <scope>NUCLEOTIDE SEQUENCE [LARGE SCALE GENOMIC DNA]</scope>
    <source>
        <strain evidence="5">CCUG 56029</strain>
    </source>
</reference>
<feature type="domain" description="N-acetyltransferase" evidence="3">
    <location>
        <begin position="8"/>
        <end position="153"/>
    </location>
</feature>
<dbReference type="EC" id="2.3.1.-" evidence="4"/>
<dbReference type="PANTHER" id="PTHR43877">
    <property type="entry name" value="AMINOALKYLPHOSPHONATE N-ACETYLTRANSFERASE-RELATED-RELATED"/>
    <property type="match status" value="1"/>
</dbReference>
<dbReference type="SUPFAM" id="SSF55729">
    <property type="entry name" value="Acyl-CoA N-acyltransferases (Nat)"/>
    <property type="match status" value="2"/>
</dbReference>
<proteinExistence type="predicted"/>
<evidence type="ECO:0000256" key="1">
    <source>
        <dbReference type="ARBA" id="ARBA00022679"/>
    </source>
</evidence>
<feature type="domain" description="N-acetyltransferase" evidence="3">
    <location>
        <begin position="213"/>
        <end position="357"/>
    </location>
</feature>
<dbReference type="RefSeq" id="WP_380035076.1">
    <property type="nucleotide sequence ID" value="NZ_JBHSEH010000002.1"/>
</dbReference>
<sequence length="389" mass="42938">MIDLGGPYTARPITTATYREACAQLEDQIFGGNWLYAFDPANKPPPPLGETFSWGLYHGESLIGWSHAQQRDERTVYMADTGLLPEHQGRGLYTRLLPHLLDTFRQAGYLLVQSHHRVTNNRVIVPKLRAGFFVQGLNLYEGGLNVALTLSLDEAYREAQHVRSGFQQAGGEAARRLGVQPLLPQPQIGQSASAPESALPPACGPEVEIGGGYTLRPVSYADAWAVADELEALAFGTVSFDWRGPAPHPHPAGDRFAWLVVFEGRLAGWQLSRQWDNRTAYMINTALLPQHRGRGVYTRLLPVILETLQAAGYSLVRSHHHATNNAVLVPKLRAGFRLQGLEVNHHGVVAVLQRSFDPVYERYMDVRSGLARPQGEVAARLGLHSAPSR</sequence>
<dbReference type="InterPro" id="IPR000182">
    <property type="entry name" value="GNAT_dom"/>
</dbReference>
<evidence type="ECO:0000259" key="3">
    <source>
        <dbReference type="PROSITE" id="PS51186"/>
    </source>
</evidence>
<dbReference type="InterPro" id="IPR050832">
    <property type="entry name" value="Bact_Acetyltransf"/>
</dbReference>